<name>A0A9J6E2R1_RHIMP</name>
<comment type="caution">
    <text evidence="1">The sequence shown here is derived from an EMBL/GenBank/DDBJ whole genome shotgun (WGS) entry which is preliminary data.</text>
</comment>
<dbReference type="Proteomes" id="UP000821866">
    <property type="component" value="Chromosome 4"/>
</dbReference>
<dbReference type="EMBL" id="JABSTU010000006">
    <property type="protein sequence ID" value="KAH8028606.1"/>
    <property type="molecule type" value="Genomic_DNA"/>
</dbReference>
<dbReference type="Gene3D" id="3.30.420.10">
    <property type="entry name" value="Ribonuclease H-like superfamily/Ribonuclease H"/>
    <property type="match status" value="1"/>
</dbReference>
<keyword evidence="2" id="KW-1185">Reference proteome</keyword>
<reference evidence="1" key="2">
    <citation type="submission" date="2021-09" db="EMBL/GenBank/DDBJ databases">
        <authorList>
            <person name="Jia N."/>
            <person name="Wang J."/>
            <person name="Shi W."/>
            <person name="Du L."/>
            <person name="Sun Y."/>
            <person name="Zhan W."/>
            <person name="Jiang J."/>
            <person name="Wang Q."/>
            <person name="Zhang B."/>
            <person name="Ji P."/>
            <person name="Sakyi L.B."/>
            <person name="Cui X."/>
            <person name="Yuan T."/>
            <person name="Jiang B."/>
            <person name="Yang W."/>
            <person name="Lam T.T.-Y."/>
            <person name="Chang Q."/>
            <person name="Ding S."/>
            <person name="Wang X."/>
            <person name="Zhu J."/>
            <person name="Ruan X."/>
            <person name="Zhao L."/>
            <person name="Wei J."/>
            <person name="Que T."/>
            <person name="Du C."/>
            <person name="Cheng J."/>
            <person name="Dai P."/>
            <person name="Han X."/>
            <person name="Huang E."/>
            <person name="Gao Y."/>
            <person name="Liu J."/>
            <person name="Shao H."/>
            <person name="Ye R."/>
            <person name="Li L."/>
            <person name="Wei W."/>
            <person name="Wang X."/>
            <person name="Wang C."/>
            <person name="Huo Q."/>
            <person name="Li W."/>
            <person name="Guo W."/>
            <person name="Chen H."/>
            <person name="Chen S."/>
            <person name="Zhou L."/>
            <person name="Zhou L."/>
            <person name="Ni X."/>
            <person name="Tian J."/>
            <person name="Zhou Y."/>
            <person name="Sheng Y."/>
            <person name="Liu T."/>
            <person name="Pan Y."/>
            <person name="Xia L."/>
            <person name="Li J."/>
            <person name="Zhao F."/>
            <person name="Cao W."/>
        </authorList>
    </citation>
    <scope>NUCLEOTIDE SEQUENCE</scope>
    <source>
        <strain evidence="1">Rmic-2018</strain>
        <tissue evidence="1">Larvae</tissue>
    </source>
</reference>
<organism evidence="1 2">
    <name type="scientific">Rhipicephalus microplus</name>
    <name type="common">Cattle tick</name>
    <name type="synonym">Boophilus microplus</name>
    <dbReference type="NCBI Taxonomy" id="6941"/>
    <lineage>
        <taxon>Eukaryota</taxon>
        <taxon>Metazoa</taxon>
        <taxon>Ecdysozoa</taxon>
        <taxon>Arthropoda</taxon>
        <taxon>Chelicerata</taxon>
        <taxon>Arachnida</taxon>
        <taxon>Acari</taxon>
        <taxon>Parasitiformes</taxon>
        <taxon>Ixodida</taxon>
        <taxon>Ixodoidea</taxon>
        <taxon>Ixodidae</taxon>
        <taxon>Rhipicephalinae</taxon>
        <taxon>Rhipicephalus</taxon>
        <taxon>Boophilus</taxon>
    </lineage>
</organism>
<evidence type="ECO:0008006" key="3">
    <source>
        <dbReference type="Google" id="ProtNLM"/>
    </source>
</evidence>
<evidence type="ECO:0000313" key="1">
    <source>
        <dbReference type="EMBL" id="KAH8028606.1"/>
    </source>
</evidence>
<sequence length="165" mass="17940">MGESGIAPTQGRSNRRVSRRYGFALGLVAFGKLPRSAASRCAAYLVSSQAIHTVSSRQRPKFSDCRGAITKAGFGPIVKVHGCFMAESYCSILDDVALPFLLEKQQDRSPVHTCKLTSPFLQERGVAVLEWPPQSSAMKIIENIWGNMKAALCSRSLHGLSSDNP</sequence>
<dbReference type="AlphaFoldDB" id="A0A9J6E2R1"/>
<evidence type="ECO:0000313" key="2">
    <source>
        <dbReference type="Proteomes" id="UP000821866"/>
    </source>
</evidence>
<accession>A0A9J6E2R1</accession>
<dbReference type="GO" id="GO:0003676">
    <property type="term" value="F:nucleic acid binding"/>
    <property type="evidence" value="ECO:0007669"/>
    <property type="project" value="InterPro"/>
</dbReference>
<dbReference type="InterPro" id="IPR036397">
    <property type="entry name" value="RNaseH_sf"/>
</dbReference>
<proteinExistence type="predicted"/>
<gene>
    <name evidence="1" type="ORF">HPB51_017732</name>
</gene>
<protein>
    <recommendedName>
        <fullName evidence="3">Transposable element</fullName>
    </recommendedName>
</protein>
<reference evidence="1" key="1">
    <citation type="journal article" date="2020" name="Cell">
        <title>Large-Scale Comparative Analyses of Tick Genomes Elucidate Their Genetic Diversity and Vector Capacities.</title>
        <authorList>
            <consortium name="Tick Genome and Microbiome Consortium (TIGMIC)"/>
            <person name="Jia N."/>
            <person name="Wang J."/>
            <person name="Shi W."/>
            <person name="Du L."/>
            <person name="Sun Y."/>
            <person name="Zhan W."/>
            <person name="Jiang J.F."/>
            <person name="Wang Q."/>
            <person name="Zhang B."/>
            <person name="Ji P."/>
            <person name="Bell-Sakyi L."/>
            <person name="Cui X.M."/>
            <person name="Yuan T.T."/>
            <person name="Jiang B.G."/>
            <person name="Yang W.F."/>
            <person name="Lam T.T."/>
            <person name="Chang Q.C."/>
            <person name="Ding S.J."/>
            <person name="Wang X.J."/>
            <person name="Zhu J.G."/>
            <person name="Ruan X.D."/>
            <person name="Zhao L."/>
            <person name="Wei J.T."/>
            <person name="Ye R.Z."/>
            <person name="Que T.C."/>
            <person name="Du C.H."/>
            <person name="Zhou Y.H."/>
            <person name="Cheng J.X."/>
            <person name="Dai P.F."/>
            <person name="Guo W.B."/>
            <person name="Han X.H."/>
            <person name="Huang E.J."/>
            <person name="Li L.F."/>
            <person name="Wei W."/>
            <person name="Gao Y.C."/>
            <person name="Liu J.Z."/>
            <person name="Shao H.Z."/>
            <person name="Wang X."/>
            <person name="Wang C.C."/>
            <person name="Yang T.C."/>
            <person name="Huo Q.B."/>
            <person name="Li W."/>
            <person name="Chen H.Y."/>
            <person name="Chen S.E."/>
            <person name="Zhou L.G."/>
            <person name="Ni X.B."/>
            <person name="Tian J.H."/>
            <person name="Sheng Y."/>
            <person name="Liu T."/>
            <person name="Pan Y.S."/>
            <person name="Xia L.Y."/>
            <person name="Li J."/>
            <person name="Zhao F."/>
            <person name="Cao W.C."/>
        </authorList>
    </citation>
    <scope>NUCLEOTIDE SEQUENCE</scope>
    <source>
        <strain evidence="1">Rmic-2018</strain>
    </source>
</reference>